<evidence type="ECO:0000313" key="4">
    <source>
        <dbReference type="EMBL" id="BAF89514.1"/>
    </source>
</evidence>
<sequence>MGILLGIMKYRSDISGLRALAVVPVVVFHFNEAWLPGGFVGVDIFFVISGYLITAILAGDLAQGRFSLLRFYDRRLRRIVPAFAAVALVTALVSLFILPPVLLSGFGASLRAASIFFANRYFLSVTHYFGAAPDEVFLLHTWSLSVEEQFYLGWPLLLAALFHPRLKRWLPHIVGTLILVSLFVATRNAVQRPVTAFYNSNGRFWELMLGAWLALGYVPRLNRIWAEVAAAVGLALIVATLVLFDPSRIIFPGLSALVPTLGAALLLWSGEEGRRTLVGRILSFAPIAGIGLISYSLYLWHWPIIAIHRYLTFRTPTPLECVLLFAVMIAVSAFSWRFIENPFRHTVRVPTRRMEWRGVATGVAMLALLVGIGTLFTATGGLPARATAGFLKSEAIVNTFWRGREACLLGRTSDRERDCRFGASAPDAPLFVLWGDSQADQHGPGLDRVAREVGMSFLQLTRTGCAPLAPETGGGALQSRETIDCNAFRAEALKRIIEDPKVRFAVIAGRWTNEPALGPAMARLKAAVDQITAAGKPVLLAAPIGAFANGGGRCIVRRGFMGLDDAMCGLSRITSDAQAQPTEDALRAIAANTPGVTLFVPRPLFCDETACHPRKDDVPLYFDGDHLNVEGSLFLAPAWRSALEKAAAAVSRPGS</sequence>
<feature type="transmembrane region" description="Helical" evidence="1">
    <location>
        <begin position="79"/>
        <end position="98"/>
    </location>
</feature>
<dbReference type="InterPro" id="IPR043968">
    <property type="entry name" value="SGNH"/>
</dbReference>
<dbReference type="AlphaFoldDB" id="A8IEN9"/>
<gene>
    <name evidence="4" type="ordered locus">AZC_3516</name>
</gene>
<keyword evidence="1" id="KW-1133">Transmembrane helix</keyword>
<dbReference type="Proteomes" id="UP000000270">
    <property type="component" value="Chromosome"/>
</dbReference>
<organism evidence="4 5">
    <name type="scientific">Azorhizobium caulinodans (strain ATCC 43989 / DSM 5975 / JCM 20966 / LMG 6465 / NBRC 14845 / NCIMB 13405 / ORS 571)</name>
    <dbReference type="NCBI Taxonomy" id="438753"/>
    <lineage>
        <taxon>Bacteria</taxon>
        <taxon>Pseudomonadati</taxon>
        <taxon>Pseudomonadota</taxon>
        <taxon>Alphaproteobacteria</taxon>
        <taxon>Hyphomicrobiales</taxon>
        <taxon>Xanthobacteraceae</taxon>
        <taxon>Azorhizobium</taxon>
    </lineage>
</organism>
<feature type="transmembrane region" description="Helical" evidence="1">
    <location>
        <begin position="169"/>
        <end position="190"/>
    </location>
</feature>
<feature type="transmembrane region" description="Helical" evidence="1">
    <location>
        <begin position="359"/>
        <end position="382"/>
    </location>
</feature>
<reference evidence="4 5" key="4">
    <citation type="journal article" date="2009" name="Appl. Environ. Microbiol.">
        <title>Comparative genome-wide transcriptional profiling of Azorhizobium caulinodans ORS571 grown under free-living and symbiotic conditions.</title>
        <authorList>
            <person name="Tsukada S."/>
            <person name="Aono T."/>
            <person name="Akiba N."/>
            <person name="Lee KB."/>
            <person name="Liu CT."/>
            <person name="Toyazaki H."/>
            <person name="Oyaizu H."/>
        </authorList>
    </citation>
    <scope>NUCLEOTIDE SEQUENCE [LARGE SCALE GENOMIC DNA]</scope>
    <source>
        <strain evidence="5">ATCC 43989 / DSM 5975 / JCM 20966 / LMG 6465 / NBRC 14845 / NCIMB 13405 / ORS 571</strain>
    </source>
</reference>
<dbReference type="Pfam" id="PF19040">
    <property type="entry name" value="SGNH"/>
    <property type="match status" value="1"/>
</dbReference>
<dbReference type="InterPro" id="IPR002656">
    <property type="entry name" value="Acyl_transf_3_dom"/>
</dbReference>
<dbReference type="GO" id="GO:0016747">
    <property type="term" value="F:acyltransferase activity, transferring groups other than amino-acyl groups"/>
    <property type="evidence" value="ECO:0007669"/>
    <property type="project" value="InterPro"/>
</dbReference>
<keyword evidence="1" id="KW-0472">Membrane</keyword>
<feature type="transmembrane region" description="Helical" evidence="1">
    <location>
        <begin position="37"/>
        <end position="58"/>
    </location>
</feature>
<reference evidence="5" key="2">
    <citation type="submission" date="2007-04" db="EMBL/GenBank/DDBJ databases">
        <title>Complete genome sequence of the nitrogen-fixing bacterium Azorhizobium caulinodans ORS571.</title>
        <authorList>
            <person name="Lee K.B."/>
            <person name="Backer P.D."/>
            <person name="Aono T."/>
            <person name="Liu C.T."/>
            <person name="Suzuki S."/>
            <person name="Suzuki T."/>
            <person name="Kaneko T."/>
            <person name="Yamada M."/>
            <person name="Tabata S."/>
            <person name="Kupfer D.M."/>
            <person name="Najar F.Z."/>
            <person name="Wiley G.B."/>
            <person name="Roe B."/>
            <person name="Binnewies T."/>
            <person name="Ussery D."/>
            <person name="Vereecke D."/>
            <person name="Gevers D."/>
            <person name="Holsters M."/>
            <person name="Oyaizu H."/>
        </authorList>
    </citation>
    <scope>NUCLEOTIDE SEQUENCE [LARGE SCALE GENOMIC DNA]</scope>
    <source>
        <strain evidence="5">ATCC 43989 / DSM 5975 / JCM 20966 / LMG 6465 / NBRC 14845 / NCIMB 13405 / ORS 571</strain>
    </source>
</reference>
<accession>A8IEN9</accession>
<dbReference type="PANTHER" id="PTHR23028">
    <property type="entry name" value="ACETYLTRANSFERASE"/>
    <property type="match status" value="1"/>
</dbReference>
<keyword evidence="5" id="KW-1185">Reference proteome</keyword>
<reference evidence="4 5" key="5">
    <citation type="journal article" date="2010" name="Appl. Environ. Microbiol.">
        <title>phrR-like gene praR of Azorhizobium caulinodans ORS571 is essential for symbiosis with Sesbania rostrata and is involved in expression of reb genes.</title>
        <authorList>
            <person name="Akiba N."/>
            <person name="Aono T."/>
            <person name="Toyazaki H."/>
            <person name="Sato S."/>
            <person name="Oyaizu H."/>
        </authorList>
    </citation>
    <scope>NUCLEOTIDE SEQUENCE [LARGE SCALE GENOMIC DNA]</scope>
    <source>
        <strain evidence="5">ATCC 43989 / DSM 5975 / JCM 20966 / LMG 6465 / NBRC 14845 / NCIMB 13405 / ORS 571</strain>
    </source>
</reference>
<evidence type="ECO:0000313" key="5">
    <source>
        <dbReference type="Proteomes" id="UP000000270"/>
    </source>
</evidence>
<name>A8IEN9_AZOC5</name>
<dbReference type="KEGG" id="azc:AZC_3516"/>
<proteinExistence type="predicted"/>
<reference evidence="4 5" key="1">
    <citation type="journal article" date="2007" name="Appl. Environ. Microbiol.">
        <title>Rhizobial factors required for stem nodule maturation and maintenance in Sesbania rostrata-Azorhizobium caulinodans ORS571 symbiosis.</title>
        <authorList>
            <person name="Suzuki S."/>
            <person name="Aono T."/>
            <person name="Lee KB."/>
            <person name="Suzuki T."/>
            <person name="Liu CT."/>
            <person name="Miwa H."/>
            <person name="Wakao S."/>
            <person name="Iki T."/>
            <person name="Oyaizu H."/>
        </authorList>
    </citation>
    <scope>NUCLEOTIDE SEQUENCE [LARGE SCALE GENOMIC DNA]</scope>
    <source>
        <strain evidence="5">ATCC 43989 / DSM 5975 / JCM 20966 / LMG 6465 / NBRC 14845 / NCIMB 13405 / ORS 571</strain>
    </source>
</reference>
<keyword evidence="1" id="KW-0812">Transmembrane</keyword>
<reference evidence="4 5" key="6">
    <citation type="journal article" date="2011" name="Appl. Environ. Microbiol.">
        <title>Involvement of the azorhizobial chromosome partition gene (parA) in the onset of bacteroid differentiation during Sesbania rostrata stem nodule development.</title>
        <authorList>
            <person name="Liu CT."/>
            <person name="Lee KB."/>
            <person name="Wang YS."/>
            <person name="Peng MH."/>
            <person name="Lee KT."/>
            <person name="Suzuki S."/>
            <person name="Suzuki T."/>
            <person name="Oyaizu H."/>
        </authorList>
    </citation>
    <scope>NUCLEOTIDE SEQUENCE [LARGE SCALE GENOMIC DNA]</scope>
    <source>
        <strain evidence="5">ATCC 43989 / DSM 5975 / JCM 20966 / LMG 6465 / NBRC 14845 / NCIMB 13405 / ORS 571</strain>
    </source>
</reference>
<dbReference type="InterPro" id="IPR050879">
    <property type="entry name" value="Acyltransferase_3"/>
</dbReference>
<dbReference type="eggNOG" id="COG1835">
    <property type="taxonomic scope" value="Bacteria"/>
</dbReference>
<feature type="transmembrane region" description="Helical" evidence="1">
    <location>
        <begin position="281"/>
        <end position="300"/>
    </location>
</feature>
<dbReference type="GO" id="GO:0016020">
    <property type="term" value="C:membrane"/>
    <property type="evidence" value="ECO:0007669"/>
    <property type="project" value="TreeGrafter"/>
</dbReference>
<feature type="domain" description="Acyltransferase 3" evidence="2">
    <location>
        <begin position="13"/>
        <end position="334"/>
    </location>
</feature>
<dbReference type="Pfam" id="PF01757">
    <property type="entry name" value="Acyl_transf_3"/>
    <property type="match status" value="1"/>
</dbReference>
<protein>
    <submittedName>
        <fullName evidence="4">Putative O-antigen acetylase</fullName>
    </submittedName>
</protein>
<dbReference type="STRING" id="438753.AZC_3516"/>
<evidence type="ECO:0000259" key="2">
    <source>
        <dbReference type="Pfam" id="PF01757"/>
    </source>
</evidence>
<dbReference type="HOGENOM" id="CLU_005679_10_4_5"/>
<feature type="domain" description="SGNH" evidence="3">
    <location>
        <begin position="407"/>
        <end position="640"/>
    </location>
</feature>
<feature type="transmembrane region" description="Helical" evidence="1">
    <location>
        <begin position="224"/>
        <end position="244"/>
    </location>
</feature>
<evidence type="ECO:0000256" key="1">
    <source>
        <dbReference type="SAM" id="Phobius"/>
    </source>
</evidence>
<dbReference type="GO" id="GO:0009103">
    <property type="term" value="P:lipopolysaccharide biosynthetic process"/>
    <property type="evidence" value="ECO:0007669"/>
    <property type="project" value="TreeGrafter"/>
</dbReference>
<dbReference type="EMBL" id="AP009384">
    <property type="protein sequence ID" value="BAF89514.1"/>
    <property type="molecule type" value="Genomic_DNA"/>
</dbReference>
<feature type="transmembrane region" description="Helical" evidence="1">
    <location>
        <begin position="321"/>
        <end position="339"/>
    </location>
</feature>
<reference evidence="4 5" key="3">
    <citation type="journal article" date="2008" name="BMC Genomics">
        <title>The genome of the versatile nitrogen fixer Azorhizobium caulinodans ORS571.</title>
        <authorList>
            <person name="Lee KB."/>
            <person name="Backer P.D."/>
            <person name="Aono T."/>
            <person name="Liu CT."/>
            <person name="Suzuki S."/>
            <person name="Suzuki T."/>
            <person name="Kaneko T."/>
            <person name="Yamada M."/>
            <person name="Tabata S."/>
            <person name="Kupfer D.M."/>
            <person name="Najar F.Z."/>
            <person name="Wiley G.B."/>
            <person name="Roe B."/>
            <person name="Binnewies T.T."/>
            <person name="Ussery D.W."/>
            <person name="D'Haeze W."/>
            <person name="Herder J.D."/>
            <person name="Gevers D."/>
            <person name="Vereecke D."/>
            <person name="Holsters M."/>
            <person name="Oyaizu H."/>
        </authorList>
    </citation>
    <scope>NUCLEOTIDE SEQUENCE [LARGE SCALE GENOMIC DNA]</scope>
    <source>
        <strain evidence="5">ATCC 43989 / DSM 5975 / JCM 20966 / LMG 6465 / NBRC 14845 / NCIMB 13405 / ORS 571</strain>
    </source>
</reference>
<feature type="transmembrane region" description="Helical" evidence="1">
    <location>
        <begin position="249"/>
        <end position="269"/>
    </location>
</feature>
<dbReference type="PANTHER" id="PTHR23028:SF53">
    <property type="entry name" value="ACYL_TRANSF_3 DOMAIN-CONTAINING PROTEIN"/>
    <property type="match status" value="1"/>
</dbReference>
<evidence type="ECO:0000259" key="3">
    <source>
        <dbReference type="Pfam" id="PF19040"/>
    </source>
</evidence>